<keyword evidence="1" id="KW-0597">Phosphoprotein</keyword>
<dbReference type="SMART" id="SM00448">
    <property type="entry name" value="REC"/>
    <property type="match status" value="1"/>
</dbReference>
<dbReference type="GO" id="GO:0000160">
    <property type="term" value="P:phosphorelay signal transduction system"/>
    <property type="evidence" value="ECO:0007669"/>
    <property type="project" value="InterPro"/>
</dbReference>
<reference evidence="3" key="1">
    <citation type="submission" date="2018-06" db="EMBL/GenBank/DDBJ databases">
        <authorList>
            <person name="Zhirakovskaya E."/>
        </authorList>
    </citation>
    <scope>NUCLEOTIDE SEQUENCE</scope>
</reference>
<dbReference type="SUPFAM" id="SSF52172">
    <property type="entry name" value="CheY-like"/>
    <property type="match status" value="1"/>
</dbReference>
<dbReference type="PANTHER" id="PTHR44591">
    <property type="entry name" value="STRESS RESPONSE REGULATOR PROTEIN 1"/>
    <property type="match status" value="1"/>
</dbReference>
<feature type="domain" description="Response regulatory" evidence="2">
    <location>
        <begin position="10"/>
        <end position="129"/>
    </location>
</feature>
<dbReference type="InterPro" id="IPR001789">
    <property type="entry name" value="Sig_transdc_resp-reg_receiver"/>
</dbReference>
<protein>
    <recommendedName>
        <fullName evidence="2">Response regulatory domain-containing protein</fullName>
    </recommendedName>
</protein>
<gene>
    <name evidence="3" type="ORF">MNBD_ALPHA11-1268</name>
</gene>
<proteinExistence type="predicted"/>
<dbReference type="Gene3D" id="3.40.50.2300">
    <property type="match status" value="1"/>
</dbReference>
<evidence type="ECO:0000256" key="1">
    <source>
        <dbReference type="ARBA" id="ARBA00022553"/>
    </source>
</evidence>
<organism evidence="3">
    <name type="scientific">hydrothermal vent metagenome</name>
    <dbReference type="NCBI Taxonomy" id="652676"/>
    <lineage>
        <taxon>unclassified sequences</taxon>
        <taxon>metagenomes</taxon>
        <taxon>ecological metagenomes</taxon>
    </lineage>
</organism>
<dbReference type="InterPro" id="IPR011006">
    <property type="entry name" value="CheY-like_superfamily"/>
</dbReference>
<dbReference type="PANTHER" id="PTHR44591:SF3">
    <property type="entry name" value="RESPONSE REGULATORY DOMAIN-CONTAINING PROTEIN"/>
    <property type="match status" value="1"/>
</dbReference>
<dbReference type="InterPro" id="IPR050595">
    <property type="entry name" value="Bact_response_regulator"/>
</dbReference>
<feature type="non-terminal residue" evidence="3">
    <location>
        <position position="131"/>
    </location>
</feature>
<evidence type="ECO:0000259" key="2">
    <source>
        <dbReference type="PROSITE" id="PS50110"/>
    </source>
</evidence>
<dbReference type="PROSITE" id="PS50110">
    <property type="entry name" value="RESPONSE_REGULATORY"/>
    <property type="match status" value="1"/>
</dbReference>
<dbReference type="Pfam" id="PF00072">
    <property type="entry name" value="Response_reg"/>
    <property type="match status" value="1"/>
</dbReference>
<evidence type="ECO:0000313" key="3">
    <source>
        <dbReference type="EMBL" id="VAW22404.1"/>
    </source>
</evidence>
<name>A0A3B0UQI1_9ZZZZ</name>
<accession>A0A3B0UQI1</accession>
<dbReference type="EMBL" id="UOEQ01000416">
    <property type="protein sequence ID" value="VAW22404.1"/>
    <property type="molecule type" value="Genomic_DNA"/>
</dbReference>
<sequence length="131" mass="14849">MRILDMSDISILVADPSQYMVKIIRAMLRGFGINKIREANDGAVALEEFNTHTIDIAIFDYALATLDGVELTELLRADEHSPNRFVPIIMLSAFTEKRRVVAARDAGISEFLRKPLCARDLYLRLLQVIEQ</sequence>
<dbReference type="AlphaFoldDB" id="A0A3B0UQI1"/>